<dbReference type="OrthoDB" id="2838415at2"/>
<comment type="caution">
    <text evidence="1">The sequence shown here is derived from an EMBL/GenBank/DDBJ whole genome shotgun (WGS) entry which is preliminary data.</text>
</comment>
<dbReference type="RefSeq" id="WP_121678916.1">
    <property type="nucleotide sequence ID" value="NZ_RCVZ01000001.1"/>
</dbReference>
<reference evidence="1 2" key="1">
    <citation type="submission" date="2018-10" db="EMBL/GenBank/DDBJ databases">
        <title>Falsibacillus sp. genome draft.</title>
        <authorList>
            <person name="Shi S."/>
        </authorList>
    </citation>
    <scope>NUCLEOTIDE SEQUENCE [LARGE SCALE GENOMIC DNA]</scope>
    <source>
        <strain evidence="1 2">GY 10110</strain>
    </source>
</reference>
<gene>
    <name evidence="1" type="ORF">D9X91_02240</name>
</gene>
<sequence length="190" mass="21407">MEAVSALINDHFIRKTFIEARGADHHVMLSVGKQTLEGLEIQLNEQSSGDCSSFDISVKNGTQAVKHIKLTVINEPITDQPDHISFISPNGYYTLHFFNERVFLLDGSINVQNMMKSAYCCRMTDNVTVLGNKALTYQPIAKGNVKSIQRFEFVIPPSARVEGKVWIMNGIQVEEILKNNNAYKNRLAFQ</sequence>
<organism evidence="1 2">
    <name type="scientific">Falsibacillus albus</name>
    <dbReference type="NCBI Taxonomy" id="2478915"/>
    <lineage>
        <taxon>Bacteria</taxon>
        <taxon>Bacillati</taxon>
        <taxon>Bacillota</taxon>
        <taxon>Bacilli</taxon>
        <taxon>Bacillales</taxon>
        <taxon>Bacillaceae</taxon>
        <taxon>Falsibacillus</taxon>
    </lineage>
</organism>
<evidence type="ECO:0000313" key="1">
    <source>
        <dbReference type="EMBL" id="RLQ98227.1"/>
    </source>
</evidence>
<evidence type="ECO:0000313" key="2">
    <source>
        <dbReference type="Proteomes" id="UP000276770"/>
    </source>
</evidence>
<protein>
    <submittedName>
        <fullName evidence="1">Uncharacterized protein</fullName>
    </submittedName>
</protein>
<accession>A0A3L7K5C2</accession>
<proteinExistence type="predicted"/>
<keyword evidence="2" id="KW-1185">Reference proteome</keyword>
<dbReference type="Proteomes" id="UP000276770">
    <property type="component" value="Unassembled WGS sequence"/>
</dbReference>
<dbReference type="AlphaFoldDB" id="A0A3L7K5C2"/>
<name>A0A3L7K5C2_9BACI</name>
<dbReference type="EMBL" id="RCVZ01000001">
    <property type="protein sequence ID" value="RLQ98227.1"/>
    <property type="molecule type" value="Genomic_DNA"/>
</dbReference>